<dbReference type="PRINTS" id="PR00035">
    <property type="entry name" value="HTHGNTR"/>
</dbReference>
<dbReference type="Proteomes" id="UP001153404">
    <property type="component" value="Unassembled WGS sequence"/>
</dbReference>
<keyword evidence="7" id="KW-1185">Reference proteome</keyword>
<evidence type="ECO:0000256" key="4">
    <source>
        <dbReference type="ARBA" id="ARBA00023163"/>
    </source>
</evidence>
<keyword evidence="2" id="KW-0805">Transcription regulation</keyword>
<evidence type="ECO:0000256" key="1">
    <source>
        <dbReference type="ARBA" id="ARBA00022491"/>
    </source>
</evidence>
<dbReference type="GO" id="GO:0000976">
    <property type="term" value="F:transcription cis-regulatory region binding"/>
    <property type="evidence" value="ECO:0007669"/>
    <property type="project" value="TreeGrafter"/>
</dbReference>
<feature type="domain" description="HTH gntR-type" evidence="5">
    <location>
        <begin position="12"/>
        <end position="80"/>
    </location>
</feature>
<dbReference type="InterPro" id="IPR036390">
    <property type="entry name" value="WH_DNA-bd_sf"/>
</dbReference>
<dbReference type="GO" id="GO:0003700">
    <property type="term" value="F:DNA-binding transcription factor activity"/>
    <property type="evidence" value="ECO:0007669"/>
    <property type="project" value="InterPro"/>
</dbReference>
<dbReference type="CDD" id="cd06267">
    <property type="entry name" value="PBP1_LacI_sugar_binding-like"/>
    <property type="match status" value="1"/>
</dbReference>
<sequence>MDAGNKLVKGPLALYEQMRLKIVELIEERRLRPHDPLPSEVELAALFGVSTRTSKEALAALAKEGIVYRMPRRGTFLAEAPGAGSVGGASLRLKLAVVLPAIDDYTGKIVEAAIAAGSRQDADLALYISGGVPEKEEEMIKEAAAKQEIGGVIWFPGNRRACSNEVLRLHLASFPIVIVDRAFREIDIPSVSHDHYQGAYELTSWLIDRGHRHIGFITEDIEGIMSREERYHGYLQALLDRGIPFSKALSYICADAPDADEERKRRDLHAYLLEHPEMSAVFCANDLLANLTINTCVRAGIDVPGRLSVAGFTDSSVARQSVVPITTVRKPPEPLGEAAVALLLERIRHPERTPPPVRQPTTLIVRDSVAEVRT</sequence>
<dbReference type="InterPro" id="IPR036388">
    <property type="entry name" value="WH-like_DNA-bd_sf"/>
</dbReference>
<dbReference type="InterPro" id="IPR046335">
    <property type="entry name" value="LacI/GalR-like_sensor"/>
</dbReference>
<dbReference type="Gene3D" id="3.40.50.2300">
    <property type="match status" value="2"/>
</dbReference>
<proteinExistence type="predicted"/>
<dbReference type="AlphaFoldDB" id="A0A9X4KPB9"/>
<evidence type="ECO:0000313" key="6">
    <source>
        <dbReference type="EMBL" id="MDG0808594.1"/>
    </source>
</evidence>
<reference evidence="6" key="1">
    <citation type="submission" date="2022-10" db="EMBL/GenBank/DDBJ databases">
        <title>Comparative genomic analysis of Cohnella hashimotonis sp. nov., isolated from the International Space Station.</title>
        <authorList>
            <person name="Simpson A."/>
            <person name="Venkateswaran K."/>
        </authorList>
    </citation>
    <scope>NUCLEOTIDE SEQUENCE</scope>
    <source>
        <strain evidence="6">DSM 28161</strain>
    </source>
</reference>
<dbReference type="PROSITE" id="PS50949">
    <property type="entry name" value="HTH_GNTR"/>
    <property type="match status" value="1"/>
</dbReference>
<dbReference type="SUPFAM" id="SSF53822">
    <property type="entry name" value="Periplasmic binding protein-like I"/>
    <property type="match status" value="1"/>
</dbReference>
<comment type="caution">
    <text evidence="6">The sequence shown here is derived from an EMBL/GenBank/DDBJ whole genome shotgun (WGS) entry which is preliminary data.</text>
</comment>
<dbReference type="InterPro" id="IPR028082">
    <property type="entry name" value="Peripla_BP_I"/>
</dbReference>
<protein>
    <submittedName>
        <fullName evidence="6">GntR family transcriptional regulator</fullName>
    </submittedName>
</protein>
<evidence type="ECO:0000313" key="7">
    <source>
        <dbReference type="Proteomes" id="UP001153404"/>
    </source>
</evidence>
<dbReference type="PANTHER" id="PTHR30146">
    <property type="entry name" value="LACI-RELATED TRANSCRIPTIONAL REPRESSOR"/>
    <property type="match status" value="1"/>
</dbReference>
<dbReference type="PANTHER" id="PTHR30146:SF95">
    <property type="entry name" value="RIBOSE OPERON REPRESSOR"/>
    <property type="match status" value="1"/>
</dbReference>
<keyword evidence="1" id="KW-0678">Repressor</keyword>
<dbReference type="CDD" id="cd07377">
    <property type="entry name" value="WHTH_GntR"/>
    <property type="match status" value="1"/>
</dbReference>
<dbReference type="EMBL" id="JAPDIA010000002">
    <property type="protein sequence ID" value="MDG0808594.1"/>
    <property type="molecule type" value="Genomic_DNA"/>
</dbReference>
<dbReference type="SUPFAM" id="SSF46785">
    <property type="entry name" value="Winged helix' DNA-binding domain"/>
    <property type="match status" value="1"/>
</dbReference>
<evidence type="ECO:0000256" key="2">
    <source>
        <dbReference type="ARBA" id="ARBA00023015"/>
    </source>
</evidence>
<organism evidence="6 7">
    <name type="scientific">Cohnella rhizosphaerae</name>
    <dbReference type="NCBI Taxonomy" id="1457232"/>
    <lineage>
        <taxon>Bacteria</taxon>
        <taxon>Bacillati</taxon>
        <taxon>Bacillota</taxon>
        <taxon>Bacilli</taxon>
        <taxon>Bacillales</taxon>
        <taxon>Paenibacillaceae</taxon>
        <taxon>Cohnella</taxon>
    </lineage>
</organism>
<keyword evidence="3" id="KW-0238">DNA-binding</keyword>
<name>A0A9X4KPB9_9BACL</name>
<accession>A0A9X4KPB9</accession>
<dbReference type="Pfam" id="PF13377">
    <property type="entry name" value="Peripla_BP_3"/>
    <property type="match status" value="1"/>
</dbReference>
<dbReference type="SMART" id="SM00345">
    <property type="entry name" value="HTH_GNTR"/>
    <property type="match status" value="1"/>
</dbReference>
<dbReference type="InterPro" id="IPR000524">
    <property type="entry name" value="Tscrpt_reg_HTH_GntR"/>
</dbReference>
<dbReference type="RefSeq" id="WP_277529279.1">
    <property type="nucleotide sequence ID" value="NZ_JAPDIA010000002.1"/>
</dbReference>
<keyword evidence="4" id="KW-0804">Transcription</keyword>
<gene>
    <name evidence="6" type="ORF">OMP40_03710</name>
</gene>
<evidence type="ECO:0000256" key="3">
    <source>
        <dbReference type="ARBA" id="ARBA00023125"/>
    </source>
</evidence>
<dbReference type="Pfam" id="PF00392">
    <property type="entry name" value="GntR"/>
    <property type="match status" value="1"/>
</dbReference>
<dbReference type="Gene3D" id="1.10.10.10">
    <property type="entry name" value="Winged helix-like DNA-binding domain superfamily/Winged helix DNA-binding domain"/>
    <property type="match status" value="1"/>
</dbReference>
<evidence type="ECO:0000259" key="5">
    <source>
        <dbReference type="PROSITE" id="PS50949"/>
    </source>
</evidence>